<dbReference type="AlphaFoldDB" id="A0AA43GVR7"/>
<dbReference type="EMBL" id="JANQDH010000113">
    <property type="protein sequence ID" value="MDH6061922.1"/>
    <property type="molecule type" value="Genomic_DNA"/>
</dbReference>
<gene>
    <name evidence="1" type="ORF">NWP17_16020</name>
</gene>
<organism evidence="1 2">
    <name type="scientific">Chrysosporum bergii ANA360D</name>
    <dbReference type="NCBI Taxonomy" id="617107"/>
    <lineage>
        <taxon>Bacteria</taxon>
        <taxon>Bacillati</taxon>
        <taxon>Cyanobacteriota</taxon>
        <taxon>Cyanophyceae</taxon>
        <taxon>Nostocales</taxon>
        <taxon>Nodulariaceae</taxon>
        <taxon>Chrysosporum</taxon>
    </lineage>
</organism>
<keyword evidence="2" id="KW-1185">Reference proteome</keyword>
<evidence type="ECO:0000313" key="2">
    <source>
        <dbReference type="Proteomes" id="UP001159387"/>
    </source>
</evidence>
<sequence>MNNRSPITIHEFSTGINPRRTNNGWLSQGFTGKYMNATRDPIPEEVERSIANREFALSEGSSSELPAIIGRVVGTGDKIWSVLAIVTRGRDEKGRSLSVYRYFLSKGGDRLSIILNWWEGKKPIFDPFDIKTLESRIYHIYPDSTPTSDISELSPETLTKPHPILLSPKQYDLLDLRTINSKAIEKSKSSKLPVSWAFNVEALEKPRSFLIIRPASQRAYDILERAIKQTPQFSTSALVDEEAIKSAIRGLINSSQVKAEAVKVITDALANQEMTLEHWHSLFDGQGASIAIAKKIYSPPL</sequence>
<accession>A0AA43GVR7</accession>
<evidence type="ECO:0000313" key="1">
    <source>
        <dbReference type="EMBL" id="MDH6061922.1"/>
    </source>
</evidence>
<feature type="non-terminal residue" evidence="1">
    <location>
        <position position="301"/>
    </location>
</feature>
<proteinExistence type="predicted"/>
<comment type="caution">
    <text evidence="1">The sequence shown here is derived from an EMBL/GenBank/DDBJ whole genome shotgun (WGS) entry which is preliminary data.</text>
</comment>
<dbReference type="Proteomes" id="UP001159387">
    <property type="component" value="Unassembled WGS sequence"/>
</dbReference>
<name>A0AA43GVR7_9CYAN</name>
<protein>
    <submittedName>
        <fullName evidence="1">Uncharacterized protein</fullName>
    </submittedName>
</protein>
<reference evidence="1 2" key="1">
    <citation type="journal article" date="2023" name="J. Phycol.">
        <title>Chrysosporum ovalisporum is synonymous with the true-branching cyanobacterium Umezakia natans (Nostocales/Aphanizomenonaceae).</title>
        <authorList>
            <person name="McGregor G.B."/>
            <person name="Sendall B.C."/>
            <person name="Niiyama Y."/>
            <person name="Tuji A."/>
            <person name="Willis A."/>
        </authorList>
    </citation>
    <scope>NUCLEOTIDE SEQUENCE [LARGE SCALE GENOMIC DNA]</scope>
    <source>
        <strain evidence="1 2">ANA360D</strain>
    </source>
</reference>